<organism evidence="2 3">
    <name type="scientific">Nocardia wallacei</name>
    <dbReference type="NCBI Taxonomy" id="480035"/>
    <lineage>
        <taxon>Bacteria</taxon>
        <taxon>Bacillati</taxon>
        <taxon>Actinomycetota</taxon>
        <taxon>Actinomycetes</taxon>
        <taxon>Mycobacteriales</taxon>
        <taxon>Nocardiaceae</taxon>
        <taxon>Nocardia</taxon>
    </lineage>
</organism>
<dbReference type="GeneID" id="80346530"/>
<dbReference type="Proteomes" id="UP000516173">
    <property type="component" value="Chromosome"/>
</dbReference>
<evidence type="ECO:0008006" key="4">
    <source>
        <dbReference type="Google" id="ProtNLM"/>
    </source>
</evidence>
<evidence type="ECO:0000313" key="3">
    <source>
        <dbReference type="Proteomes" id="UP000516173"/>
    </source>
</evidence>
<reference evidence="2 3" key="1">
    <citation type="submission" date="2020-08" db="EMBL/GenBank/DDBJ databases">
        <title>Genome Sequencing of Nocardia wallacei strain FMUON74 and assembly.</title>
        <authorList>
            <person name="Toyokawa M."/>
            <person name="Uesaka K."/>
        </authorList>
    </citation>
    <scope>NUCLEOTIDE SEQUENCE [LARGE SCALE GENOMIC DNA]</scope>
    <source>
        <strain evidence="2 3">FMUON74</strain>
    </source>
</reference>
<proteinExistence type="predicted"/>
<dbReference type="EMBL" id="AP023396">
    <property type="protein sequence ID" value="BCK54195.1"/>
    <property type="molecule type" value="Genomic_DNA"/>
</dbReference>
<evidence type="ECO:0000256" key="1">
    <source>
        <dbReference type="SAM" id="SignalP"/>
    </source>
</evidence>
<feature type="signal peptide" evidence="1">
    <location>
        <begin position="1"/>
        <end position="24"/>
    </location>
</feature>
<gene>
    <name evidence="2" type="ORF">NWFMUON74_19670</name>
</gene>
<dbReference type="KEGG" id="nwl:NWFMUON74_19670"/>
<name>A0A7G1KGF6_9NOCA</name>
<sequence length="100" mass="10282">MNPRSAVIATIGSLAALVALISGAAGPAAAHTPGGTRAITAPAAVAPLLHPADKPTIPCTKANEGQQIPQPPSVGVERGFWTCEHRGYPPENAVYDWYIS</sequence>
<accession>A0A7G1KGF6</accession>
<keyword evidence="3" id="KW-1185">Reference proteome</keyword>
<feature type="chain" id="PRO_5038438491" description="Ig-like domain-containing protein" evidence="1">
    <location>
        <begin position="25"/>
        <end position="100"/>
    </location>
</feature>
<evidence type="ECO:0000313" key="2">
    <source>
        <dbReference type="EMBL" id="BCK54195.1"/>
    </source>
</evidence>
<dbReference type="RefSeq" id="WP_187687491.1">
    <property type="nucleotide sequence ID" value="NZ_AP023396.1"/>
</dbReference>
<protein>
    <recommendedName>
        <fullName evidence="4">Ig-like domain-containing protein</fullName>
    </recommendedName>
</protein>
<keyword evidence="1" id="KW-0732">Signal</keyword>
<dbReference type="AlphaFoldDB" id="A0A7G1KGF6"/>